<dbReference type="EMBL" id="QGKV02001507">
    <property type="protein sequence ID" value="KAF3527228.1"/>
    <property type="molecule type" value="Genomic_DNA"/>
</dbReference>
<comment type="caution">
    <text evidence="1">The sequence shown here is derived from an EMBL/GenBank/DDBJ whole genome shotgun (WGS) entry which is preliminary data.</text>
</comment>
<reference evidence="1 2" key="1">
    <citation type="journal article" date="2020" name="BMC Genomics">
        <title>Intraspecific diversification of the crop wild relative Brassica cretica Lam. using demographic model selection.</title>
        <authorList>
            <person name="Kioukis A."/>
            <person name="Michalopoulou V.A."/>
            <person name="Briers L."/>
            <person name="Pirintsos S."/>
            <person name="Studholme D.J."/>
            <person name="Pavlidis P."/>
            <person name="Sarris P.F."/>
        </authorList>
    </citation>
    <scope>NUCLEOTIDE SEQUENCE [LARGE SCALE GENOMIC DNA]</scope>
    <source>
        <strain evidence="2">cv. PFS-1207/04</strain>
    </source>
</reference>
<keyword evidence="2" id="KW-1185">Reference proteome</keyword>
<evidence type="ECO:0000313" key="2">
    <source>
        <dbReference type="Proteomes" id="UP000266723"/>
    </source>
</evidence>
<organism evidence="1 2">
    <name type="scientific">Brassica cretica</name>
    <name type="common">Mustard</name>
    <dbReference type="NCBI Taxonomy" id="69181"/>
    <lineage>
        <taxon>Eukaryota</taxon>
        <taxon>Viridiplantae</taxon>
        <taxon>Streptophyta</taxon>
        <taxon>Embryophyta</taxon>
        <taxon>Tracheophyta</taxon>
        <taxon>Spermatophyta</taxon>
        <taxon>Magnoliopsida</taxon>
        <taxon>eudicotyledons</taxon>
        <taxon>Gunneridae</taxon>
        <taxon>Pentapetalae</taxon>
        <taxon>rosids</taxon>
        <taxon>malvids</taxon>
        <taxon>Brassicales</taxon>
        <taxon>Brassicaceae</taxon>
        <taxon>Brassiceae</taxon>
        <taxon>Brassica</taxon>
    </lineage>
</organism>
<name>A0ABQ7B516_BRACR</name>
<accession>A0ABQ7B516</accession>
<dbReference type="Proteomes" id="UP000266723">
    <property type="component" value="Unassembled WGS sequence"/>
</dbReference>
<evidence type="ECO:0000313" key="1">
    <source>
        <dbReference type="EMBL" id="KAF3527228.1"/>
    </source>
</evidence>
<gene>
    <name evidence="1" type="ORF">DY000_02037835</name>
</gene>
<sequence>MVRQRLKQVGPNRIIFPSWISMEKKTVGFKAENHHHLAFLRSDLVKMSELATSRMSSSLVGGEVLSREDYDGLIKLQTFSFAPARASDEAINALRRRRSSTG</sequence>
<proteinExistence type="predicted"/>
<protein>
    <submittedName>
        <fullName evidence="1">Uncharacterized protein</fullName>
    </submittedName>
</protein>